<keyword evidence="3" id="KW-1185">Reference proteome</keyword>
<organism evidence="2 3">
    <name type="scientific">Apiospora hydei</name>
    <dbReference type="NCBI Taxonomy" id="1337664"/>
    <lineage>
        <taxon>Eukaryota</taxon>
        <taxon>Fungi</taxon>
        <taxon>Dikarya</taxon>
        <taxon>Ascomycota</taxon>
        <taxon>Pezizomycotina</taxon>
        <taxon>Sordariomycetes</taxon>
        <taxon>Xylariomycetidae</taxon>
        <taxon>Amphisphaeriales</taxon>
        <taxon>Apiosporaceae</taxon>
        <taxon>Apiospora</taxon>
    </lineage>
</organism>
<gene>
    <name evidence="2" type="ORF">PG997_001527</name>
</gene>
<protein>
    <submittedName>
        <fullName evidence="2">Uncharacterized protein</fullName>
    </submittedName>
</protein>
<dbReference type="EMBL" id="JAQQWN010000002">
    <property type="protein sequence ID" value="KAK8094842.1"/>
    <property type="molecule type" value="Genomic_DNA"/>
</dbReference>
<feature type="compositionally biased region" description="Polar residues" evidence="1">
    <location>
        <begin position="57"/>
        <end position="69"/>
    </location>
</feature>
<evidence type="ECO:0000256" key="1">
    <source>
        <dbReference type="SAM" id="MobiDB-lite"/>
    </source>
</evidence>
<sequence>MERPSQPRYAQVAKTQPQPQAQEPRPPWALLRLGLRKKPVRREASPPTSKNQKEAEASTSFTHAPTTSHIESHQQSSSSSSHASDGKPSLEPSSTPICDELFQFPLPAAPELLRGVKKP</sequence>
<evidence type="ECO:0000313" key="3">
    <source>
        <dbReference type="Proteomes" id="UP001433268"/>
    </source>
</evidence>
<feature type="compositionally biased region" description="Low complexity" evidence="1">
    <location>
        <begin position="73"/>
        <end position="83"/>
    </location>
</feature>
<proteinExistence type="predicted"/>
<accession>A0ABR1XDU5</accession>
<dbReference type="Proteomes" id="UP001433268">
    <property type="component" value="Unassembled WGS sequence"/>
</dbReference>
<name>A0ABR1XDU5_9PEZI</name>
<comment type="caution">
    <text evidence="2">The sequence shown here is derived from an EMBL/GenBank/DDBJ whole genome shotgun (WGS) entry which is preliminary data.</text>
</comment>
<feature type="region of interest" description="Disordered" evidence="1">
    <location>
        <begin position="1"/>
        <end position="102"/>
    </location>
</feature>
<dbReference type="RefSeq" id="XP_066675615.1">
    <property type="nucleotide sequence ID" value="XM_066805842.1"/>
</dbReference>
<reference evidence="2 3" key="1">
    <citation type="submission" date="2023-01" db="EMBL/GenBank/DDBJ databases">
        <title>Analysis of 21 Apiospora genomes using comparative genomics revels a genus with tremendous synthesis potential of carbohydrate active enzymes and secondary metabolites.</title>
        <authorList>
            <person name="Sorensen T."/>
        </authorList>
    </citation>
    <scope>NUCLEOTIDE SEQUENCE [LARGE SCALE GENOMIC DNA]</scope>
    <source>
        <strain evidence="2 3">CBS 114990</strain>
    </source>
</reference>
<dbReference type="GeneID" id="92038902"/>
<evidence type="ECO:0000313" key="2">
    <source>
        <dbReference type="EMBL" id="KAK8094842.1"/>
    </source>
</evidence>